<keyword evidence="3" id="KW-1185">Reference proteome</keyword>
<evidence type="ECO:0000256" key="1">
    <source>
        <dbReference type="SAM" id="Phobius"/>
    </source>
</evidence>
<name>A0A343TF69_9EURY</name>
<feature type="transmembrane region" description="Helical" evidence="1">
    <location>
        <begin position="48"/>
        <end position="68"/>
    </location>
</feature>
<dbReference type="InterPro" id="IPR043941">
    <property type="entry name" value="EMC6-arch"/>
</dbReference>
<accession>A0A343TF69</accession>
<protein>
    <submittedName>
        <fullName evidence="2">Uncharacterized protein</fullName>
    </submittedName>
</protein>
<dbReference type="Proteomes" id="UP000263012">
    <property type="component" value="Chromosome"/>
</dbReference>
<reference evidence="3" key="1">
    <citation type="submission" date="2017-11" db="EMBL/GenBank/DDBJ databases">
        <title>Phenotypic and genomic properties of facultatively anaerobic sulfur-reducing natronoarchaea from hypersaline soda lakes.</title>
        <authorList>
            <person name="Sorokin D.Y."/>
            <person name="Kublanov I.V."/>
            <person name="Roman P."/>
            <person name="Sinninghe Damste J.S."/>
            <person name="Golyshin P.N."/>
            <person name="Rojo D."/>
            <person name="Ciordia S."/>
            <person name="Mena M.D.C."/>
            <person name="Ferrer M."/>
            <person name="Messina E."/>
            <person name="Smedile F."/>
            <person name="La Spada G."/>
            <person name="La Cono V."/>
            <person name="Yakimov M.M."/>
        </authorList>
    </citation>
    <scope>NUCLEOTIDE SEQUENCE [LARGE SCALE GENOMIC DNA]</scope>
    <source>
        <strain evidence="3">AArc-Sl</strain>
    </source>
</reference>
<dbReference type="RefSeq" id="WP_119813650.1">
    <property type="nucleotide sequence ID" value="NZ_CP025066.1"/>
</dbReference>
<dbReference type="KEGG" id="hdf:AArcSl_0083"/>
<feature type="transmembrane region" description="Helical" evidence="1">
    <location>
        <begin position="16"/>
        <end position="36"/>
    </location>
</feature>
<dbReference type="AlphaFoldDB" id="A0A343TF69"/>
<feature type="transmembrane region" description="Helical" evidence="1">
    <location>
        <begin position="80"/>
        <end position="98"/>
    </location>
</feature>
<dbReference type="GeneID" id="37876417"/>
<dbReference type="Pfam" id="PF19094">
    <property type="entry name" value="EMC6_arch"/>
    <property type="match status" value="1"/>
</dbReference>
<dbReference type="OrthoDB" id="50040at2157"/>
<organism evidence="2 3">
    <name type="scientific">Halalkaliarchaeum desulfuricum</name>
    <dbReference type="NCBI Taxonomy" id="2055893"/>
    <lineage>
        <taxon>Archaea</taxon>
        <taxon>Methanobacteriati</taxon>
        <taxon>Methanobacteriota</taxon>
        <taxon>Stenosarchaea group</taxon>
        <taxon>Halobacteria</taxon>
        <taxon>Halobacteriales</taxon>
        <taxon>Haloferacaceae</taxon>
        <taxon>Halalkaliarchaeum</taxon>
    </lineage>
</organism>
<keyword evidence="1" id="KW-0472">Membrane</keyword>
<dbReference type="EMBL" id="CP025066">
    <property type="protein sequence ID" value="AUX07741.1"/>
    <property type="molecule type" value="Genomic_DNA"/>
</dbReference>
<keyword evidence="1" id="KW-0812">Transmembrane</keyword>
<proteinExistence type="predicted"/>
<sequence>MATETSSRYSDHTRGVTVTTVACLAGIASAIVAAYLFGTTPDAAQNTYAVVVMAGFVLIQFPVLKLIGIDISEFGVKDNLYVTFMTFTLWFITYTVLLTSEVTL</sequence>
<keyword evidence="1" id="KW-1133">Transmembrane helix</keyword>
<evidence type="ECO:0000313" key="2">
    <source>
        <dbReference type="EMBL" id="AUX07741.1"/>
    </source>
</evidence>
<gene>
    <name evidence="2" type="ORF">AArcSl_0083</name>
</gene>
<evidence type="ECO:0000313" key="3">
    <source>
        <dbReference type="Proteomes" id="UP000263012"/>
    </source>
</evidence>